<dbReference type="SFLD" id="SFLDS00052">
    <property type="entry name" value="Ferric_Reductase_Domain"/>
    <property type="match status" value="1"/>
</dbReference>
<keyword evidence="8" id="KW-0274">FAD</keyword>
<evidence type="ECO:0000256" key="15">
    <source>
        <dbReference type="ARBA" id="ARBA00048483"/>
    </source>
</evidence>
<dbReference type="RefSeq" id="XP_064767979.1">
    <property type="nucleotide sequence ID" value="XM_064914125.1"/>
</dbReference>
<evidence type="ECO:0000313" key="20">
    <source>
        <dbReference type="EMBL" id="KAK7204946.1"/>
    </source>
</evidence>
<feature type="region of interest" description="Disordered" evidence="16">
    <location>
        <begin position="634"/>
        <end position="663"/>
    </location>
</feature>
<feature type="signal peptide" evidence="18">
    <location>
        <begin position="1"/>
        <end position="24"/>
    </location>
</feature>
<dbReference type="InterPro" id="IPR039261">
    <property type="entry name" value="FNR_nucleotide-bd"/>
</dbReference>
<keyword evidence="12" id="KW-0406">Ion transport</keyword>
<evidence type="ECO:0000256" key="11">
    <source>
        <dbReference type="ARBA" id="ARBA00023002"/>
    </source>
</evidence>
<dbReference type="Gene3D" id="3.40.50.80">
    <property type="entry name" value="Nucleotide-binding domain of ferredoxin-NADP reductase (FNR) module"/>
    <property type="match status" value="1"/>
</dbReference>
<feature type="compositionally biased region" description="Polar residues" evidence="16">
    <location>
        <begin position="646"/>
        <end position="663"/>
    </location>
</feature>
<feature type="transmembrane region" description="Helical" evidence="17">
    <location>
        <begin position="256"/>
        <end position="275"/>
    </location>
</feature>
<proteinExistence type="inferred from homology"/>
<dbReference type="Pfam" id="PF08030">
    <property type="entry name" value="NAD_binding_6"/>
    <property type="match status" value="1"/>
</dbReference>
<keyword evidence="10 17" id="KW-1133">Transmembrane helix</keyword>
<evidence type="ECO:0000256" key="2">
    <source>
        <dbReference type="ARBA" id="ARBA00006278"/>
    </source>
</evidence>
<dbReference type="EMBL" id="JBBJBU010000006">
    <property type="protein sequence ID" value="KAK7204946.1"/>
    <property type="molecule type" value="Genomic_DNA"/>
</dbReference>
<name>A0ABR1F542_9ASCO</name>
<keyword evidence="13 17" id="KW-0472">Membrane</keyword>
<evidence type="ECO:0000256" key="12">
    <source>
        <dbReference type="ARBA" id="ARBA00023065"/>
    </source>
</evidence>
<dbReference type="Pfam" id="PF01794">
    <property type="entry name" value="Ferric_reduct"/>
    <property type="match status" value="1"/>
</dbReference>
<keyword evidence="21" id="KW-1185">Reference proteome</keyword>
<feature type="transmembrane region" description="Helical" evidence="17">
    <location>
        <begin position="563"/>
        <end position="583"/>
    </location>
</feature>
<evidence type="ECO:0000256" key="6">
    <source>
        <dbReference type="ARBA" id="ARBA00022630"/>
    </source>
</evidence>
<organism evidence="20 21">
    <name type="scientific">Myxozyma melibiosi</name>
    <dbReference type="NCBI Taxonomy" id="54550"/>
    <lineage>
        <taxon>Eukaryota</taxon>
        <taxon>Fungi</taxon>
        <taxon>Dikarya</taxon>
        <taxon>Ascomycota</taxon>
        <taxon>Saccharomycotina</taxon>
        <taxon>Lipomycetes</taxon>
        <taxon>Lipomycetales</taxon>
        <taxon>Lipomycetaceae</taxon>
        <taxon>Myxozyma</taxon>
    </lineage>
</organism>
<feature type="transmembrane region" description="Helical" evidence="17">
    <location>
        <begin position="184"/>
        <end position="206"/>
    </location>
</feature>
<dbReference type="InterPro" id="IPR051410">
    <property type="entry name" value="Ferric/Cupric_Reductase"/>
</dbReference>
<feature type="transmembrane region" description="Helical" evidence="17">
    <location>
        <begin position="377"/>
        <end position="396"/>
    </location>
</feature>
<protein>
    <recommendedName>
        <fullName evidence="3">ferric-chelate reductase (NADPH)</fullName>
        <ecNumber evidence="3">1.16.1.9</ecNumber>
    </recommendedName>
</protein>
<evidence type="ECO:0000313" key="21">
    <source>
        <dbReference type="Proteomes" id="UP001498771"/>
    </source>
</evidence>
<keyword evidence="11" id="KW-0560">Oxidoreductase</keyword>
<evidence type="ECO:0000259" key="19">
    <source>
        <dbReference type="PROSITE" id="PS51384"/>
    </source>
</evidence>
<dbReference type="CDD" id="cd06186">
    <property type="entry name" value="NOX_Duox_like_FAD_NADP"/>
    <property type="match status" value="1"/>
</dbReference>
<evidence type="ECO:0000256" key="9">
    <source>
        <dbReference type="ARBA" id="ARBA00022982"/>
    </source>
</evidence>
<reference evidence="20 21" key="1">
    <citation type="submission" date="2024-03" db="EMBL/GenBank/DDBJ databases">
        <title>Genome-scale model development and genomic sequencing of the oleaginous clade Lipomyces.</title>
        <authorList>
            <consortium name="Lawrence Berkeley National Laboratory"/>
            <person name="Czajka J.J."/>
            <person name="Han Y."/>
            <person name="Kim J."/>
            <person name="Mondo S.J."/>
            <person name="Hofstad B.A."/>
            <person name="Robles A."/>
            <person name="Haridas S."/>
            <person name="Riley R."/>
            <person name="LaButti K."/>
            <person name="Pangilinan J."/>
            <person name="Andreopoulos W."/>
            <person name="Lipzen A."/>
            <person name="Yan J."/>
            <person name="Wang M."/>
            <person name="Ng V."/>
            <person name="Grigoriev I.V."/>
            <person name="Spatafora J.W."/>
            <person name="Magnuson J.K."/>
            <person name="Baker S.E."/>
            <person name="Pomraning K.R."/>
        </authorList>
    </citation>
    <scope>NUCLEOTIDE SEQUENCE [LARGE SCALE GENOMIC DNA]</scope>
    <source>
        <strain evidence="20 21">Phaff 52-87</strain>
    </source>
</reference>
<dbReference type="InterPro" id="IPR013121">
    <property type="entry name" value="Fe_red_NAD-bd_6"/>
</dbReference>
<dbReference type="SFLD" id="SFLDG01168">
    <property type="entry name" value="Ferric_reductase_subgroup_(FRE"/>
    <property type="match status" value="1"/>
</dbReference>
<feature type="transmembrane region" description="Helical" evidence="17">
    <location>
        <begin position="295"/>
        <end position="315"/>
    </location>
</feature>
<evidence type="ECO:0000256" key="13">
    <source>
        <dbReference type="ARBA" id="ARBA00023136"/>
    </source>
</evidence>
<dbReference type="InterPro" id="IPR013112">
    <property type="entry name" value="FAD-bd_8"/>
</dbReference>
<dbReference type="PANTHER" id="PTHR32361:SF9">
    <property type="entry name" value="FERRIC REDUCTASE TRANSMEMBRANE COMPONENT 3-RELATED"/>
    <property type="match status" value="1"/>
</dbReference>
<evidence type="ECO:0000256" key="7">
    <source>
        <dbReference type="ARBA" id="ARBA00022692"/>
    </source>
</evidence>
<evidence type="ECO:0000256" key="10">
    <source>
        <dbReference type="ARBA" id="ARBA00022989"/>
    </source>
</evidence>
<dbReference type="InterPro" id="IPR017927">
    <property type="entry name" value="FAD-bd_FR_type"/>
</dbReference>
<dbReference type="EC" id="1.16.1.9" evidence="3"/>
<comment type="catalytic activity">
    <reaction evidence="15">
        <text>2 a Fe(II)-siderophore + NADP(+) + H(+) = 2 a Fe(III)-siderophore + NADPH</text>
        <dbReference type="Rhea" id="RHEA:28795"/>
        <dbReference type="Rhea" id="RHEA-COMP:11342"/>
        <dbReference type="Rhea" id="RHEA-COMP:11344"/>
        <dbReference type="ChEBI" id="CHEBI:15378"/>
        <dbReference type="ChEBI" id="CHEBI:29033"/>
        <dbReference type="ChEBI" id="CHEBI:29034"/>
        <dbReference type="ChEBI" id="CHEBI:57783"/>
        <dbReference type="ChEBI" id="CHEBI:58349"/>
        <dbReference type="EC" id="1.16.1.9"/>
    </reaction>
</comment>
<evidence type="ECO:0000256" key="5">
    <source>
        <dbReference type="ARBA" id="ARBA00022475"/>
    </source>
</evidence>
<feature type="transmembrane region" description="Helical" evidence="17">
    <location>
        <begin position="402"/>
        <end position="422"/>
    </location>
</feature>
<feature type="domain" description="FAD-binding FR-type" evidence="19">
    <location>
        <begin position="447"/>
        <end position="560"/>
    </location>
</feature>
<evidence type="ECO:0000256" key="4">
    <source>
        <dbReference type="ARBA" id="ARBA00022448"/>
    </source>
</evidence>
<evidence type="ECO:0000256" key="14">
    <source>
        <dbReference type="ARBA" id="ARBA00023180"/>
    </source>
</evidence>
<evidence type="ECO:0000256" key="18">
    <source>
        <dbReference type="SAM" id="SignalP"/>
    </source>
</evidence>
<keyword evidence="5" id="KW-1003">Cell membrane</keyword>
<sequence length="735" mass="83237">MKFTFVIILVVLYVLTILTDGVDAATTKKKKKKLVLTACEQTCVNYVAAINSTTGCLSEASASSSSSEKKLVKRKEAALSTELDYTCACVDDIYLGSMALCIDQCPSGSQEKTWNYWTKLCKKTYKTEVEEDYDYYLNLAEDDYVLGGSYEGATSVPDKINSTYFYWTYRTRDAYYQNIRVSVFYGNALFAFFGLFMFISAVNRLFCRLLNVEKGAPNPIVTAIRKYFVLPAAFNGKHAESNKLFGIPFNVTPIRWVYVMVTIYSILNIAFWWTSVDIFEGNTNYVKTSLQRTRYLGDRAAVIATILFPSLYMFAGRNNILQYITGWSYETFNVLHRWTGRWMLIQASVHAMGYSGVYLINGGHELYMEKIWFKKNIIYGICATFIAGALIVQGAYPLRHKFYEVFKSIHVVLAAACLALTYKHVNAYGYFPWGYQKYIWATIGLWPADHFLRLCRIAYSGLWTTAAVSVIDNAVVIRVKPLIPWKPTPGQYAYLYVMRHNFWESHPFSIVGKENGEYIFVAKAEQGMTRKLHNTVTKSNNPDHRVNVWVEGFYGETQPVHRYNTVLLIGGGIGVTAVVGYALELARKPREGQHVILYWIVREEEQLGWIKQQIDECAATGRVDLRIFVTKGSPSPIADQEKQDKSSVNSTSDSDNEKSLSVSSNLTDWSESVKYGVRPDMSEIVSTTVREAPGSVAVLICGPPKMSDNCRRAVTENVDKGAGRVEYFEEVFSWA</sequence>
<keyword evidence="6" id="KW-0285">Flavoprotein</keyword>
<keyword evidence="18" id="KW-0732">Signal</keyword>
<gene>
    <name evidence="20" type="ORF">BZA70DRAFT_289598</name>
</gene>
<dbReference type="SUPFAM" id="SSF52343">
    <property type="entry name" value="Ferredoxin reductase-like, C-terminal NADP-linked domain"/>
    <property type="match status" value="1"/>
</dbReference>
<evidence type="ECO:0000256" key="17">
    <source>
        <dbReference type="SAM" id="Phobius"/>
    </source>
</evidence>
<evidence type="ECO:0000256" key="16">
    <source>
        <dbReference type="SAM" id="MobiDB-lite"/>
    </source>
</evidence>
<comment type="subcellular location">
    <subcellularLocation>
        <location evidence="1">Cell membrane</location>
        <topology evidence="1">Multi-pass membrane protein</topology>
    </subcellularLocation>
</comment>
<keyword evidence="9" id="KW-0249">Electron transport</keyword>
<dbReference type="InterPro" id="IPR017938">
    <property type="entry name" value="Riboflavin_synthase-like_b-brl"/>
</dbReference>
<dbReference type="PANTHER" id="PTHR32361">
    <property type="entry name" value="FERRIC/CUPRIC REDUCTASE TRANSMEMBRANE COMPONENT"/>
    <property type="match status" value="1"/>
</dbReference>
<evidence type="ECO:0000256" key="8">
    <source>
        <dbReference type="ARBA" id="ARBA00022827"/>
    </source>
</evidence>
<feature type="chain" id="PRO_5047089132" description="ferric-chelate reductase (NADPH)" evidence="18">
    <location>
        <begin position="25"/>
        <end position="735"/>
    </location>
</feature>
<accession>A0ABR1F542</accession>
<dbReference type="PROSITE" id="PS51384">
    <property type="entry name" value="FAD_FR"/>
    <property type="match status" value="1"/>
</dbReference>
<keyword evidence="14" id="KW-0325">Glycoprotein</keyword>
<dbReference type="GeneID" id="90039637"/>
<comment type="caution">
    <text evidence="20">The sequence shown here is derived from an EMBL/GenBank/DDBJ whole genome shotgun (WGS) entry which is preliminary data.</text>
</comment>
<keyword evidence="7 17" id="KW-0812">Transmembrane</keyword>
<comment type="similarity">
    <text evidence="2">Belongs to the ferric reductase (FRE) family.</text>
</comment>
<dbReference type="InterPro" id="IPR013130">
    <property type="entry name" value="Fe3_Rdtase_TM_dom"/>
</dbReference>
<evidence type="ECO:0000256" key="1">
    <source>
        <dbReference type="ARBA" id="ARBA00004651"/>
    </source>
</evidence>
<evidence type="ECO:0000256" key="3">
    <source>
        <dbReference type="ARBA" id="ARBA00012668"/>
    </source>
</evidence>
<keyword evidence="4" id="KW-0813">Transport</keyword>
<dbReference type="SUPFAM" id="SSF63380">
    <property type="entry name" value="Riboflavin synthase domain-like"/>
    <property type="match status" value="1"/>
</dbReference>
<dbReference type="Proteomes" id="UP001498771">
    <property type="component" value="Unassembled WGS sequence"/>
</dbReference>
<dbReference type="Pfam" id="PF08022">
    <property type="entry name" value="FAD_binding_8"/>
    <property type="match status" value="1"/>
</dbReference>